<feature type="region of interest" description="Disordered" evidence="1">
    <location>
        <begin position="19"/>
        <end position="49"/>
    </location>
</feature>
<evidence type="ECO:0000313" key="2">
    <source>
        <dbReference type="EMBL" id="MFB9784671.1"/>
    </source>
</evidence>
<name>A0ABV5XQG6_9NOCA</name>
<organism evidence="2 3">
    <name type="scientific">Rhodococcus baikonurensis</name>
    <dbReference type="NCBI Taxonomy" id="172041"/>
    <lineage>
        <taxon>Bacteria</taxon>
        <taxon>Bacillati</taxon>
        <taxon>Actinomycetota</taxon>
        <taxon>Actinomycetes</taxon>
        <taxon>Mycobacteriales</taxon>
        <taxon>Nocardiaceae</taxon>
        <taxon>Rhodococcus</taxon>
        <taxon>Rhodococcus erythropolis group</taxon>
    </lineage>
</organism>
<comment type="caution">
    <text evidence="2">The sequence shown here is derived from an EMBL/GenBank/DDBJ whole genome shotgun (WGS) entry which is preliminary data.</text>
</comment>
<keyword evidence="3" id="KW-1185">Reference proteome</keyword>
<reference evidence="2 3" key="1">
    <citation type="submission" date="2024-09" db="EMBL/GenBank/DDBJ databases">
        <authorList>
            <person name="Sun Q."/>
            <person name="Mori K."/>
        </authorList>
    </citation>
    <scope>NUCLEOTIDE SEQUENCE [LARGE SCALE GENOMIC DNA]</scope>
    <source>
        <strain evidence="2 3">JCM 11411</strain>
    </source>
</reference>
<dbReference type="Proteomes" id="UP001589587">
    <property type="component" value="Unassembled WGS sequence"/>
</dbReference>
<evidence type="ECO:0000313" key="3">
    <source>
        <dbReference type="Proteomes" id="UP001589587"/>
    </source>
</evidence>
<protein>
    <submittedName>
        <fullName evidence="2">Uncharacterized protein</fullName>
    </submittedName>
</protein>
<dbReference type="RefSeq" id="WP_218747470.1">
    <property type="nucleotide sequence ID" value="NZ_JBHMAS010000090.1"/>
</dbReference>
<gene>
    <name evidence="2" type="ORF">ACFFQ6_33760</name>
</gene>
<dbReference type="EMBL" id="JBHMAS010000090">
    <property type="protein sequence ID" value="MFB9784671.1"/>
    <property type="molecule type" value="Genomic_DNA"/>
</dbReference>
<proteinExistence type="predicted"/>
<accession>A0ABV5XQG6</accession>
<sequence length="98" mass="10349">MTTPIEPPDTTVTTLAARAREAAAAVRNAAEKEQQDSSESQGDEDSGRLIVMLDEHPAFAPAADPSEVASNFARRVSLSSVAPNAAELMWPSAETKNP</sequence>
<evidence type="ECO:0000256" key="1">
    <source>
        <dbReference type="SAM" id="MobiDB-lite"/>
    </source>
</evidence>